<geneLocation type="plasmid" evidence="1 2">
    <name>pPNAP03</name>
</geneLocation>
<dbReference type="Proteomes" id="UP000000644">
    <property type="component" value="Plasmid pPNAP03"/>
</dbReference>
<gene>
    <name evidence="1" type="ordered locus">Pnap_4839</name>
</gene>
<reference evidence="2" key="1">
    <citation type="journal article" date="2009" name="Environ. Microbiol.">
        <title>The genome of Polaromonas naphthalenivorans strain CJ2, isolated from coal tar-contaminated sediment, reveals physiological and metabolic versatility and evolution through extensive horizontal gene transfer.</title>
        <authorList>
            <person name="Yagi J.M."/>
            <person name="Sims D."/>
            <person name="Brettin T."/>
            <person name="Bruce D."/>
            <person name="Madsen E.L."/>
        </authorList>
    </citation>
    <scope>NUCLEOTIDE SEQUENCE [LARGE SCALE GENOMIC DNA]</scope>
    <source>
        <strain evidence="2">CJ2</strain>
        <plasmid evidence="2">Plasmid pPNAP03</plasmid>
    </source>
</reference>
<name>A1VW76_POLNA</name>
<sequence length="69" mass="7447">MARSPAMTATAARTVLERSSSWSRAVMKRFMGGAFFFLVVTTAMANSDPGNESQHTVSHKAVLPTEICV</sequence>
<keyword evidence="2" id="KW-1185">Reference proteome</keyword>
<dbReference type="AlphaFoldDB" id="A1VW76"/>
<dbReference type="HOGENOM" id="CLU_2772376_0_0_4"/>
<evidence type="ECO:0000313" key="1">
    <source>
        <dbReference type="EMBL" id="ABM39904.1"/>
    </source>
</evidence>
<evidence type="ECO:0000313" key="2">
    <source>
        <dbReference type="Proteomes" id="UP000000644"/>
    </source>
</evidence>
<accession>A1VW76</accession>
<proteinExistence type="predicted"/>
<dbReference type="KEGG" id="pna:Pnap_4839"/>
<dbReference type="EMBL" id="CP000532">
    <property type="protein sequence ID" value="ABM39904.1"/>
    <property type="molecule type" value="Genomic_DNA"/>
</dbReference>
<protein>
    <submittedName>
        <fullName evidence="1">Uncharacterized protein</fullName>
    </submittedName>
</protein>
<organism evidence="1 2">
    <name type="scientific">Polaromonas naphthalenivorans (strain CJ2)</name>
    <dbReference type="NCBI Taxonomy" id="365044"/>
    <lineage>
        <taxon>Bacteria</taxon>
        <taxon>Pseudomonadati</taxon>
        <taxon>Pseudomonadota</taxon>
        <taxon>Betaproteobacteria</taxon>
        <taxon>Burkholderiales</taxon>
        <taxon>Comamonadaceae</taxon>
        <taxon>Polaromonas</taxon>
    </lineage>
</organism>
<keyword evidence="1" id="KW-0614">Plasmid</keyword>